<dbReference type="KEGG" id="aprc:113852247"/>
<sequence>MNTSKNPIDENTEAEGKASSPHSTTLKLFGFPLTPPCYEENTNTTPCCTYKRFKCQFCYREFANSQALGGHQNAHKRERQSAAFSPVSHFHQRFTPPPRNPIIVPHGRSGPSVRPRGHHHEPWLRNDAWLDTEGPHHLRFVRPMGATTATKESFIRVRNVDDDVDLNLSLASNSTPPNSKGKELARWKI</sequence>
<feature type="region of interest" description="Disordered" evidence="2">
    <location>
        <begin position="72"/>
        <end position="102"/>
    </location>
</feature>
<dbReference type="PROSITE" id="PS50157">
    <property type="entry name" value="ZINC_FINGER_C2H2_2"/>
    <property type="match status" value="1"/>
</dbReference>
<evidence type="ECO:0000256" key="2">
    <source>
        <dbReference type="SAM" id="MobiDB-lite"/>
    </source>
</evidence>
<dbReference type="SUPFAM" id="SSF57667">
    <property type="entry name" value="beta-beta-alpha zinc fingers"/>
    <property type="match status" value="1"/>
</dbReference>
<dbReference type="PROSITE" id="PS00028">
    <property type="entry name" value="ZINC_FINGER_C2H2_1"/>
    <property type="match status" value="1"/>
</dbReference>
<dbReference type="InterPro" id="IPR013087">
    <property type="entry name" value="Znf_C2H2_type"/>
</dbReference>
<proteinExistence type="predicted"/>
<dbReference type="Proteomes" id="UP000694853">
    <property type="component" value="Unplaced"/>
</dbReference>
<dbReference type="GO" id="GO:0008270">
    <property type="term" value="F:zinc ion binding"/>
    <property type="evidence" value="ECO:0007669"/>
    <property type="project" value="UniProtKB-KW"/>
</dbReference>
<gene>
    <name evidence="5" type="primary">LOC113852247</name>
</gene>
<dbReference type="GO" id="GO:0009736">
    <property type="term" value="P:cytokinin-activated signaling pathway"/>
    <property type="evidence" value="ECO:0007669"/>
    <property type="project" value="TreeGrafter"/>
</dbReference>
<dbReference type="GO" id="GO:0009740">
    <property type="term" value="P:gibberellic acid mediated signaling pathway"/>
    <property type="evidence" value="ECO:0007669"/>
    <property type="project" value="TreeGrafter"/>
</dbReference>
<dbReference type="GO" id="GO:0000976">
    <property type="term" value="F:transcription cis-regulatory region binding"/>
    <property type="evidence" value="ECO:0007669"/>
    <property type="project" value="TreeGrafter"/>
</dbReference>
<dbReference type="OrthoDB" id="772256at2759"/>
<evidence type="ECO:0000313" key="4">
    <source>
        <dbReference type="Proteomes" id="UP000694853"/>
    </source>
</evidence>
<reference evidence="4" key="1">
    <citation type="journal article" date="2019" name="Toxins">
        <title>Detection of Abrin-Like and Prepropulchellin-Like Toxin Genes and Transcripts Using Whole Genome Sequencing and Full-Length Transcript Sequencing of Abrus precatorius.</title>
        <authorList>
            <person name="Hovde B.T."/>
            <person name="Daligault H.E."/>
            <person name="Hanschen E.R."/>
            <person name="Kunde Y.A."/>
            <person name="Johnson M.B."/>
            <person name="Starkenburg S.R."/>
            <person name="Johnson S.L."/>
        </authorList>
    </citation>
    <scope>NUCLEOTIDE SEQUENCE [LARGE SCALE GENOMIC DNA]</scope>
</reference>
<dbReference type="InterPro" id="IPR044299">
    <property type="entry name" value="GIS3/ZFP5/ZFP6"/>
</dbReference>
<evidence type="ECO:0000256" key="1">
    <source>
        <dbReference type="PROSITE-ProRule" id="PRU00042"/>
    </source>
</evidence>
<accession>A0A8B8K3H8</accession>
<evidence type="ECO:0000259" key="3">
    <source>
        <dbReference type="PROSITE" id="PS50157"/>
    </source>
</evidence>
<dbReference type="GO" id="GO:0005634">
    <property type="term" value="C:nucleus"/>
    <property type="evidence" value="ECO:0007669"/>
    <property type="project" value="TreeGrafter"/>
</dbReference>
<organism evidence="4 5">
    <name type="scientific">Abrus precatorius</name>
    <name type="common">Indian licorice</name>
    <name type="synonym">Glycine abrus</name>
    <dbReference type="NCBI Taxonomy" id="3816"/>
    <lineage>
        <taxon>Eukaryota</taxon>
        <taxon>Viridiplantae</taxon>
        <taxon>Streptophyta</taxon>
        <taxon>Embryophyta</taxon>
        <taxon>Tracheophyta</taxon>
        <taxon>Spermatophyta</taxon>
        <taxon>Magnoliopsida</taxon>
        <taxon>eudicotyledons</taxon>
        <taxon>Gunneridae</taxon>
        <taxon>Pentapetalae</taxon>
        <taxon>rosids</taxon>
        <taxon>fabids</taxon>
        <taxon>Fabales</taxon>
        <taxon>Fabaceae</taxon>
        <taxon>Papilionoideae</taxon>
        <taxon>50 kb inversion clade</taxon>
        <taxon>NPAAA clade</taxon>
        <taxon>indigoferoid/millettioid clade</taxon>
        <taxon>Abreae</taxon>
        <taxon>Abrus</taxon>
    </lineage>
</organism>
<name>A0A8B8K3H8_ABRPR</name>
<feature type="region of interest" description="Disordered" evidence="2">
    <location>
        <begin position="1"/>
        <end position="23"/>
    </location>
</feature>
<dbReference type="PANTHER" id="PTHR46353:SF23">
    <property type="entry name" value="C2H2 ZINC FINGER-CONTAINING PROTEIN-RELATED"/>
    <property type="match status" value="1"/>
</dbReference>
<dbReference type="GeneID" id="113852247"/>
<reference evidence="5" key="2">
    <citation type="submission" date="2025-08" db="UniProtKB">
        <authorList>
            <consortium name="RefSeq"/>
        </authorList>
    </citation>
    <scope>IDENTIFICATION</scope>
    <source>
        <tissue evidence="5">Young leaves</tissue>
    </source>
</reference>
<dbReference type="PANTHER" id="PTHR46353">
    <property type="entry name" value="ZINC FINGER PROTEIN 5"/>
    <property type="match status" value="1"/>
</dbReference>
<dbReference type="InterPro" id="IPR036236">
    <property type="entry name" value="Znf_C2H2_sf"/>
</dbReference>
<keyword evidence="4" id="KW-1185">Reference proteome</keyword>
<keyword evidence="1" id="KW-0479">Metal-binding</keyword>
<protein>
    <submittedName>
        <fullName evidence="5">Zinc finger protein KNUCKLES-like</fullName>
    </submittedName>
</protein>
<evidence type="ECO:0000313" key="5">
    <source>
        <dbReference type="RefSeq" id="XP_027338285.1"/>
    </source>
</evidence>
<keyword evidence="1" id="KW-0862">Zinc</keyword>
<dbReference type="AlphaFoldDB" id="A0A8B8K3H8"/>
<dbReference type="GO" id="GO:0003700">
    <property type="term" value="F:DNA-binding transcription factor activity"/>
    <property type="evidence" value="ECO:0007669"/>
    <property type="project" value="TreeGrafter"/>
</dbReference>
<dbReference type="GO" id="GO:0010090">
    <property type="term" value="P:trichome morphogenesis"/>
    <property type="evidence" value="ECO:0007669"/>
    <property type="project" value="InterPro"/>
</dbReference>
<feature type="domain" description="C2H2-type" evidence="3">
    <location>
        <begin position="53"/>
        <end position="80"/>
    </location>
</feature>
<keyword evidence="1" id="KW-0863">Zinc-finger</keyword>
<dbReference type="RefSeq" id="XP_027338285.1">
    <property type="nucleotide sequence ID" value="XM_027482484.1"/>
</dbReference>